<feature type="compositionally biased region" description="Basic and acidic residues" evidence="5">
    <location>
        <begin position="52"/>
        <end position="63"/>
    </location>
</feature>
<dbReference type="PROSITE" id="PS50966">
    <property type="entry name" value="ZF_SWIM"/>
    <property type="match status" value="1"/>
</dbReference>
<name>A0A6D2JD50_9BRAS</name>
<reference evidence="7" key="1">
    <citation type="submission" date="2020-01" db="EMBL/GenBank/DDBJ databases">
        <authorList>
            <person name="Mishra B."/>
        </authorList>
    </citation>
    <scope>NUCLEOTIDE SEQUENCE [LARGE SCALE GENOMIC DNA]</scope>
</reference>
<feature type="region of interest" description="Disordered" evidence="5">
    <location>
        <begin position="540"/>
        <end position="732"/>
    </location>
</feature>
<feature type="compositionally biased region" description="Acidic residues" evidence="5">
    <location>
        <begin position="39"/>
        <end position="48"/>
    </location>
</feature>
<evidence type="ECO:0000256" key="2">
    <source>
        <dbReference type="ARBA" id="ARBA00022771"/>
    </source>
</evidence>
<evidence type="ECO:0000313" key="8">
    <source>
        <dbReference type="Proteomes" id="UP000467841"/>
    </source>
</evidence>
<feature type="compositionally biased region" description="Basic residues" evidence="5">
    <location>
        <begin position="602"/>
        <end position="611"/>
    </location>
</feature>
<evidence type="ECO:0000313" key="7">
    <source>
        <dbReference type="EMBL" id="CAA7037861.1"/>
    </source>
</evidence>
<proteinExistence type="predicted"/>
<dbReference type="PANTHER" id="PTHR31973">
    <property type="entry name" value="POLYPROTEIN, PUTATIVE-RELATED"/>
    <property type="match status" value="1"/>
</dbReference>
<dbReference type="AlphaFoldDB" id="A0A6D2JD50"/>
<dbReference type="PANTHER" id="PTHR31973:SF187">
    <property type="entry name" value="MUTATOR TRANSPOSASE MUDRA PROTEIN"/>
    <property type="match status" value="1"/>
</dbReference>
<feature type="region of interest" description="Disordered" evidence="5">
    <location>
        <begin position="39"/>
        <end position="83"/>
    </location>
</feature>
<protein>
    <recommendedName>
        <fullName evidence="6">SWIM-type domain-containing protein</fullName>
    </recommendedName>
</protein>
<keyword evidence="1" id="KW-0479">Metal-binding</keyword>
<evidence type="ECO:0000256" key="4">
    <source>
        <dbReference type="PROSITE-ProRule" id="PRU00325"/>
    </source>
</evidence>
<keyword evidence="2 4" id="KW-0863">Zinc-finger</keyword>
<dbReference type="Proteomes" id="UP000467841">
    <property type="component" value="Unassembled WGS sequence"/>
</dbReference>
<dbReference type="OrthoDB" id="1113256at2759"/>
<evidence type="ECO:0000256" key="1">
    <source>
        <dbReference type="ARBA" id="ARBA00022723"/>
    </source>
</evidence>
<dbReference type="EMBL" id="CACVBM020001184">
    <property type="protein sequence ID" value="CAA7037861.1"/>
    <property type="molecule type" value="Genomic_DNA"/>
</dbReference>
<accession>A0A6D2JD50</accession>
<evidence type="ECO:0000256" key="5">
    <source>
        <dbReference type="SAM" id="MobiDB-lite"/>
    </source>
</evidence>
<sequence length="790" mass="89349">MNKVAHYGVGFGAATLYVVREDDPYIGRRTGWNTSLEDDENLWLENPDDGNVGEHGDDSRDGNSSDEAGNFTEDESSCDGRRTNVDDKSYKRFEIGQEYMTIDSFKSALHKYAVKKRRDIKYKKSEKSRVIAICSNGKCPWRICATINSSSPRVVVRLNPNFSAQQLQEKLLARNINVPWSKCERSRLDCLRKFDREQDEQFSRLFDYVYELKKANPGSTVELVVKGTEFEKFYVCFGALKTGWKAAFEKENTPNWRWFLEHLASDLGLETGNGLTLASDQQKGLIAAVKELLPFAEHRMCARHVYANWKKRHSGADLEDLFWSAADSYYPLDFERKMQALKDYDAVAHADLRISLWCPWSRAFFTEYSKCDAVENNLGESFNAIRIARTKPIVEMLEEIRRRVVVSNDKKRLEAEKAKGVYTPRAVALLDQQIELAKDCRPLGFGLGKYEVTYVKNEVHDRFVVHLRNKTSCSCRLFVVSGIPCCHIASALRLERGEEQDPKTRISQWFTADKLRACYCTPLGPVNGMNLWKVTTGLRVTRPPFGSPGGRPPGKNRTREKGEKKKEPENGKMPKLGITMHCGNCREAGHNKTKCTNTPKPKPPKKPPGRPRTREIPDAPGWTAGHRESTQLLLDNEWRPWNEDGAGNSSQPNKPSGKGRKKQKVSLSQPIPEVPSLSSAVPKRKRGRPRKNEAENLPYSKPELTSRSKERAYDTGPRLIPQEGYGVFTSPDTGDDYIQLGKSVVDARNNTILPSSLYKARDAKKAKTNAKKAKNSGAGFAENWLSHSQP</sequence>
<keyword evidence="8" id="KW-1185">Reference proteome</keyword>
<dbReference type="GO" id="GO:0008270">
    <property type="term" value="F:zinc ion binding"/>
    <property type="evidence" value="ECO:0007669"/>
    <property type="project" value="UniProtKB-KW"/>
</dbReference>
<dbReference type="SMART" id="SM00575">
    <property type="entry name" value="ZnF_PMZ"/>
    <property type="match status" value="1"/>
</dbReference>
<dbReference type="InterPro" id="IPR007527">
    <property type="entry name" value="Znf_SWIM"/>
</dbReference>
<keyword evidence="3" id="KW-0862">Zinc</keyword>
<feature type="compositionally biased region" description="Basic and acidic residues" evidence="5">
    <location>
        <begin position="557"/>
        <end position="572"/>
    </location>
</feature>
<evidence type="ECO:0000256" key="3">
    <source>
        <dbReference type="ARBA" id="ARBA00022833"/>
    </source>
</evidence>
<gene>
    <name evidence="7" type="ORF">MERR_LOCUS25096</name>
</gene>
<dbReference type="Pfam" id="PF04434">
    <property type="entry name" value="SWIM"/>
    <property type="match status" value="1"/>
</dbReference>
<dbReference type="InterPro" id="IPR006564">
    <property type="entry name" value="Znf_PMZ"/>
</dbReference>
<comment type="caution">
    <text evidence="7">The sequence shown here is derived from an EMBL/GenBank/DDBJ whole genome shotgun (WGS) entry which is preliminary data.</text>
</comment>
<evidence type="ECO:0000259" key="6">
    <source>
        <dbReference type="PROSITE" id="PS50966"/>
    </source>
</evidence>
<feature type="compositionally biased region" description="Basic and acidic residues" evidence="5">
    <location>
        <begin position="704"/>
        <end position="713"/>
    </location>
</feature>
<feature type="domain" description="SWIM-type" evidence="6">
    <location>
        <begin position="463"/>
        <end position="496"/>
    </location>
</feature>
<organism evidence="7 8">
    <name type="scientific">Microthlaspi erraticum</name>
    <dbReference type="NCBI Taxonomy" id="1685480"/>
    <lineage>
        <taxon>Eukaryota</taxon>
        <taxon>Viridiplantae</taxon>
        <taxon>Streptophyta</taxon>
        <taxon>Embryophyta</taxon>
        <taxon>Tracheophyta</taxon>
        <taxon>Spermatophyta</taxon>
        <taxon>Magnoliopsida</taxon>
        <taxon>eudicotyledons</taxon>
        <taxon>Gunneridae</taxon>
        <taxon>Pentapetalae</taxon>
        <taxon>rosids</taxon>
        <taxon>malvids</taxon>
        <taxon>Brassicales</taxon>
        <taxon>Brassicaceae</taxon>
        <taxon>Coluteocarpeae</taxon>
        <taxon>Microthlaspi</taxon>
    </lineage>
</organism>
<feature type="region of interest" description="Disordered" evidence="5">
    <location>
        <begin position="764"/>
        <end position="790"/>
    </location>
</feature>
<dbReference type="InterPro" id="IPR004332">
    <property type="entry name" value="Transposase_MuDR"/>
</dbReference>
<dbReference type="Pfam" id="PF03108">
    <property type="entry name" value="DBD_Tnp_Mut"/>
    <property type="match status" value="1"/>
</dbReference>